<evidence type="ECO:0000313" key="2">
    <source>
        <dbReference type="Proteomes" id="UP000290289"/>
    </source>
</evidence>
<dbReference type="Proteomes" id="UP000290289">
    <property type="component" value="Chromosome 17"/>
</dbReference>
<keyword evidence="2" id="KW-1185">Reference proteome</keyword>
<comment type="caution">
    <text evidence="1">The sequence shown here is derived from an EMBL/GenBank/DDBJ whole genome shotgun (WGS) entry which is preliminary data.</text>
</comment>
<protein>
    <submittedName>
        <fullName evidence="1">Uncharacterized protein</fullName>
    </submittedName>
</protein>
<dbReference type="AlphaFoldDB" id="A0A498HFQ8"/>
<name>A0A498HFQ8_MALDO</name>
<accession>A0A498HFQ8</accession>
<sequence length="91" mass="10222">MLNTCFKAWIDFISQISLIVVRFLEAVGLATDVKLSTETQKNRSALMLTSNNDHISNEKNSTQKSTMESFEVNGKFFMSRTANCCCFLPSS</sequence>
<evidence type="ECO:0000313" key="1">
    <source>
        <dbReference type="EMBL" id="RXH67971.1"/>
    </source>
</evidence>
<gene>
    <name evidence="1" type="ORF">DVH24_028118</name>
</gene>
<proteinExistence type="predicted"/>
<organism evidence="1 2">
    <name type="scientific">Malus domestica</name>
    <name type="common">Apple</name>
    <name type="synonym">Pyrus malus</name>
    <dbReference type="NCBI Taxonomy" id="3750"/>
    <lineage>
        <taxon>Eukaryota</taxon>
        <taxon>Viridiplantae</taxon>
        <taxon>Streptophyta</taxon>
        <taxon>Embryophyta</taxon>
        <taxon>Tracheophyta</taxon>
        <taxon>Spermatophyta</taxon>
        <taxon>Magnoliopsida</taxon>
        <taxon>eudicotyledons</taxon>
        <taxon>Gunneridae</taxon>
        <taxon>Pentapetalae</taxon>
        <taxon>rosids</taxon>
        <taxon>fabids</taxon>
        <taxon>Rosales</taxon>
        <taxon>Rosaceae</taxon>
        <taxon>Amygdaloideae</taxon>
        <taxon>Maleae</taxon>
        <taxon>Malus</taxon>
    </lineage>
</organism>
<reference evidence="1 2" key="1">
    <citation type="submission" date="2018-10" db="EMBL/GenBank/DDBJ databases">
        <title>A high-quality apple genome assembly.</title>
        <authorList>
            <person name="Hu J."/>
        </authorList>
    </citation>
    <scope>NUCLEOTIDE SEQUENCE [LARGE SCALE GENOMIC DNA]</scope>
    <source>
        <strain evidence="2">cv. HFTH1</strain>
        <tissue evidence="1">Young leaf</tissue>
    </source>
</reference>
<dbReference type="EMBL" id="RDQH01000343">
    <property type="protein sequence ID" value="RXH67971.1"/>
    <property type="molecule type" value="Genomic_DNA"/>
</dbReference>